<dbReference type="Proteomes" id="UP000324222">
    <property type="component" value="Unassembled WGS sequence"/>
</dbReference>
<evidence type="ECO:0000313" key="3">
    <source>
        <dbReference type="Proteomes" id="UP000324222"/>
    </source>
</evidence>
<comment type="caution">
    <text evidence="2">The sequence shown here is derived from an EMBL/GenBank/DDBJ whole genome shotgun (WGS) entry which is preliminary data.</text>
</comment>
<accession>A0A5B7FDC9</accession>
<evidence type="ECO:0000256" key="1">
    <source>
        <dbReference type="SAM" id="Phobius"/>
    </source>
</evidence>
<keyword evidence="1" id="KW-0812">Transmembrane</keyword>
<gene>
    <name evidence="2" type="ORF">E2C01_038903</name>
</gene>
<evidence type="ECO:0000313" key="2">
    <source>
        <dbReference type="EMBL" id="MPC45211.1"/>
    </source>
</evidence>
<keyword evidence="1" id="KW-1133">Transmembrane helix</keyword>
<keyword evidence="3" id="KW-1185">Reference proteome</keyword>
<proteinExistence type="predicted"/>
<organism evidence="2 3">
    <name type="scientific">Portunus trituberculatus</name>
    <name type="common">Swimming crab</name>
    <name type="synonym">Neptunus trituberculatus</name>
    <dbReference type="NCBI Taxonomy" id="210409"/>
    <lineage>
        <taxon>Eukaryota</taxon>
        <taxon>Metazoa</taxon>
        <taxon>Ecdysozoa</taxon>
        <taxon>Arthropoda</taxon>
        <taxon>Crustacea</taxon>
        <taxon>Multicrustacea</taxon>
        <taxon>Malacostraca</taxon>
        <taxon>Eumalacostraca</taxon>
        <taxon>Eucarida</taxon>
        <taxon>Decapoda</taxon>
        <taxon>Pleocyemata</taxon>
        <taxon>Brachyura</taxon>
        <taxon>Eubrachyura</taxon>
        <taxon>Portunoidea</taxon>
        <taxon>Portunidae</taxon>
        <taxon>Portuninae</taxon>
        <taxon>Portunus</taxon>
    </lineage>
</organism>
<sequence>MNMEACRGTEGNVECCLYESNREDIKIRSVYGQWFYYLYFVNVTFLYFLVLHRLVC</sequence>
<name>A0A5B7FDC9_PORTR</name>
<feature type="transmembrane region" description="Helical" evidence="1">
    <location>
        <begin position="34"/>
        <end position="55"/>
    </location>
</feature>
<keyword evidence="1" id="KW-0472">Membrane</keyword>
<protein>
    <submittedName>
        <fullName evidence="2">Uncharacterized protein</fullName>
    </submittedName>
</protein>
<reference evidence="2 3" key="1">
    <citation type="submission" date="2019-05" db="EMBL/GenBank/DDBJ databases">
        <title>Another draft genome of Portunus trituberculatus and its Hox gene families provides insights of decapod evolution.</title>
        <authorList>
            <person name="Jeong J.-H."/>
            <person name="Song I."/>
            <person name="Kim S."/>
            <person name="Choi T."/>
            <person name="Kim D."/>
            <person name="Ryu S."/>
            <person name="Kim W."/>
        </authorList>
    </citation>
    <scope>NUCLEOTIDE SEQUENCE [LARGE SCALE GENOMIC DNA]</scope>
    <source>
        <tissue evidence="2">Muscle</tissue>
    </source>
</reference>
<dbReference type="AlphaFoldDB" id="A0A5B7FDC9"/>
<dbReference type="EMBL" id="VSRR010006627">
    <property type="protein sequence ID" value="MPC45211.1"/>
    <property type="molecule type" value="Genomic_DNA"/>
</dbReference>